<dbReference type="InterPro" id="IPR017938">
    <property type="entry name" value="Riboflavin_synthase-like_b-brl"/>
</dbReference>
<dbReference type="InterPro" id="IPR001433">
    <property type="entry name" value="OxRdtase_FAD/NAD-bd"/>
</dbReference>
<evidence type="ECO:0000256" key="23">
    <source>
        <dbReference type="ARBA" id="ARBA00052652"/>
    </source>
</evidence>
<dbReference type="PRINTS" id="PR00463">
    <property type="entry name" value="EP450I"/>
</dbReference>
<evidence type="ECO:0000256" key="6">
    <source>
        <dbReference type="ARBA" id="ARBA00022448"/>
    </source>
</evidence>
<keyword evidence="31" id="KW-1185">Reference proteome</keyword>
<protein>
    <recommendedName>
        <fullName evidence="24">Self-sufficient cytochrome P450 monooxygenase CYP505E4</fullName>
        <ecNumber evidence="5">1.14.14.1</ecNumber>
        <ecNumber evidence="17">1.6.2.4</ecNumber>
    </recommendedName>
    <alternativeName>
        <fullName evidence="25">Bifunctional cytochrome P450/NADPH--P450 reductase CYP505E4</fullName>
    </alternativeName>
</protein>
<dbReference type="PROSITE" id="PS50902">
    <property type="entry name" value="FLAVODOXIN_LIKE"/>
    <property type="match status" value="1"/>
</dbReference>
<dbReference type="InterPro" id="IPR029039">
    <property type="entry name" value="Flavoprotein-like_sf"/>
</dbReference>
<evidence type="ECO:0000313" key="30">
    <source>
        <dbReference type="EMBL" id="KAJ5087243.1"/>
    </source>
</evidence>
<dbReference type="Gene3D" id="3.40.50.360">
    <property type="match status" value="1"/>
</dbReference>
<dbReference type="Gene3D" id="1.10.630.10">
    <property type="entry name" value="Cytochrome P450"/>
    <property type="match status" value="1"/>
</dbReference>
<keyword evidence="13" id="KW-0249">Electron transport</keyword>
<evidence type="ECO:0000256" key="8">
    <source>
        <dbReference type="ARBA" id="ARBA00022630"/>
    </source>
</evidence>
<name>A0A9W9ESM3_9EURO</name>
<dbReference type="GO" id="GO:0010181">
    <property type="term" value="F:FMN binding"/>
    <property type="evidence" value="ECO:0007669"/>
    <property type="project" value="InterPro"/>
</dbReference>
<feature type="domain" description="Flavodoxin-like" evidence="28">
    <location>
        <begin position="520"/>
        <end position="660"/>
    </location>
</feature>
<dbReference type="InterPro" id="IPR017972">
    <property type="entry name" value="Cyt_P450_CS"/>
</dbReference>
<reference evidence="30" key="1">
    <citation type="submission" date="2022-11" db="EMBL/GenBank/DDBJ databases">
        <authorList>
            <person name="Petersen C."/>
        </authorList>
    </citation>
    <scope>NUCLEOTIDE SEQUENCE</scope>
    <source>
        <strain evidence="30">IBT 30069</strain>
    </source>
</reference>
<keyword evidence="9" id="KW-0288">FMN</keyword>
<reference evidence="30" key="2">
    <citation type="journal article" date="2023" name="IMA Fungus">
        <title>Comparative genomic study of the Penicillium genus elucidates a diverse pangenome and 15 lateral gene transfer events.</title>
        <authorList>
            <person name="Petersen C."/>
            <person name="Sorensen T."/>
            <person name="Nielsen M.R."/>
            <person name="Sondergaard T.E."/>
            <person name="Sorensen J.L."/>
            <person name="Fitzpatrick D.A."/>
            <person name="Frisvad J.C."/>
            <person name="Nielsen K.L."/>
        </authorList>
    </citation>
    <scope>NUCLEOTIDE SEQUENCE</scope>
    <source>
        <strain evidence="30">IBT 30069</strain>
    </source>
</reference>
<dbReference type="PRINTS" id="PR00385">
    <property type="entry name" value="P450"/>
</dbReference>
<comment type="catalytic activity">
    <reaction evidence="22">
        <text>dodecanoate + reduced [NADPH--hemoprotein reductase] + O2 = 5-hydroxydodecanoate + oxidized [NADPH--hemoprotein reductase] + H2O + H(+)</text>
        <dbReference type="Rhea" id="RHEA:76723"/>
        <dbReference type="Rhea" id="RHEA-COMP:11964"/>
        <dbReference type="Rhea" id="RHEA-COMP:11965"/>
        <dbReference type="ChEBI" id="CHEBI:15377"/>
        <dbReference type="ChEBI" id="CHEBI:15378"/>
        <dbReference type="ChEBI" id="CHEBI:15379"/>
        <dbReference type="ChEBI" id="CHEBI:18262"/>
        <dbReference type="ChEBI" id="CHEBI:57618"/>
        <dbReference type="ChEBI" id="CHEBI:58210"/>
        <dbReference type="ChEBI" id="CHEBI:195418"/>
    </reaction>
    <physiologicalReaction direction="left-to-right" evidence="22">
        <dbReference type="Rhea" id="RHEA:76724"/>
    </physiologicalReaction>
</comment>
<keyword evidence="8" id="KW-0285">Flavoprotein</keyword>
<evidence type="ECO:0000256" key="21">
    <source>
        <dbReference type="ARBA" id="ARBA00050725"/>
    </source>
</evidence>
<dbReference type="SUPFAM" id="SSF63380">
    <property type="entry name" value="Riboflavin synthase domain-like"/>
    <property type="match status" value="1"/>
</dbReference>
<dbReference type="PIRSF" id="PIRSF000209">
    <property type="entry name" value="Bifunctional_P450_P450R"/>
    <property type="match status" value="1"/>
</dbReference>
<evidence type="ECO:0000256" key="26">
    <source>
        <dbReference type="PIRSR" id="PIRSR000209-1"/>
    </source>
</evidence>
<dbReference type="InterPro" id="IPR001128">
    <property type="entry name" value="Cyt_P450"/>
</dbReference>
<keyword evidence="6" id="KW-0813">Transport</keyword>
<dbReference type="InterPro" id="IPR008254">
    <property type="entry name" value="Flavodoxin/NO_synth"/>
</dbReference>
<evidence type="ECO:0000256" key="3">
    <source>
        <dbReference type="ARBA" id="ARBA00001974"/>
    </source>
</evidence>
<evidence type="ECO:0000256" key="14">
    <source>
        <dbReference type="ARBA" id="ARBA00023002"/>
    </source>
</evidence>
<dbReference type="Pfam" id="PF00667">
    <property type="entry name" value="FAD_binding_1"/>
    <property type="match status" value="1"/>
</dbReference>
<evidence type="ECO:0000256" key="13">
    <source>
        <dbReference type="ARBA" id="ARBA00022982"/>
    </source>
</evidence>
<dbReference type="InterPro" id="IPR017927">
    <property type="entry name" value="FAD-bd_FR_type"/>
</dbReference>
<keyword evidence="14" id="KW-0560">Oxidoreductase</keyword>
<evidence type="ECO:0000256" key="2">
    <source>
        <dbReference type="ARBA" id="ARBA00001971"/>
    </source>
</evidence>
<dbReference type="PANTHER" id="PTHR19384:SF127">
    <property type="entry name" value="BIFUNCTIONAL CYTOCHROME P450_NADPH--P450 REDUCTASE"/>
    <property type="match status" value="1"/>
</dbReference>
<evidence type="ECO:0000256" key="12">
    <source>
        <dbReference type="ARBA" id="ARBA00022857"/>
    </source>
</evidence>
<accession>A0A9W9ESM3</accession>
<evidence type="ECO:0000256" key="11">
    <source>
        <dbReference type="ARBA" id="ARBA00022827"/>
    </source>
</evidence>
<evidence type="ECO:0000256" key="27">
    <source>
        <dbReference type="SAM" id="Phobius"/>
    </source>
</evidence>
<dbReference type="PANTHER" id="PTHR19384">
    <property type="entry name" value="NITRIC OXIDE SYNTHASE-RELATED"/>
    <property type="match status" value="1"/>
</dbReference>
<organism evidence="30 31">
    <name type="scientific">Penicillium angulare</name>
    <dbReference type="NCBI Taxonomy" id="116970"/>
    <lineage>
        <taxon>Eukaryota</taxon>
        <taxon>Fungi</taxon>
        <taxon>Dikarya</taxon>
        <taxon>Ascomycota</taxon>
        <taxon>Pezizomycotina</taxon>
        <taxon>Eurotiomycetes</taxon>
        <taxon>Eurotiomycetidae</taxon>
        <taxon>Eurotiales</taxon>
        <taxon>Aspergillaceae</taxon>
        <taxon>Penicillium</taxon>
    </lineage>
</organism>
<evidence type="ECO:0000256" key="9">
    <source>
        <dbReference type="ARBA" id="ARBA00022643"/>
    </source>
</evidence>
<dbReference type="GO" id="GO:0003958">
    <property type="term" value="F:NADPH-hemoprotein reductase activity"/>
    <property type="evidence" value="ECO:0007669"/>
    <property type="project" value="UniProtKB-EC"/>
</dbReference>
<keyword evidence="15 26" id="KW-0408">Iron</keyword>
<dbReference type="GO" id="GO:0050660">
    <property type="term" value="F:flavin adenine dinucleotide binding"/>
    <property type="evidence" value="ECO:0007669"/>
    <property type="project" value="TreeGrafter"/>
</dbReference>
<dbReference type="InterPro" id="IPR023173">
    <property type="entry name" value="NADPH_Cyt_P450_Rdtase_alpha"/>
</dbReference>
<evidence type="ECO:0000256" key="5">
    <source>
        <dbReference type="ARBA" id="ARBA00012109"/>
    </source>
</evidence>
<dbReference type="CDD" id="cd11068">
    <property type="entry name" value="CYP120A1"/>
    <property type="match status" value="1"/>
</dbReference>
<evidence type="ECO:0000259" key="29">
    <source>
        <dbReference type="PROSITE" id="PS51384"/>
    </source>
</evidence>
<feature type="transmembrane region" description="Helical" evidence="27">
    <location>
        <begin position="274"/>
        <end position="297"/>
    </location>
</feature>
<feature type="binding site" description="axial binding residue" evidence="26">
    <location>
        <position position="426"/>
    </location>
    <ligand>
        <name>heme</name>
        <dbReference type="ChEBI" id="CHEBI:30413"/>
    </ligand>
    <ligandPart>
        <name>Fe</name>
        <dbReference type="ChEBI" id="CHEBI:18248"/>
    </ligandPart>
</feature>
<dbReference type="EC" id="1.6.2.4" evidence="17"/>
<evidence type="ECO:0000256" key="19">
    <source>
        <dbReference type="ARBA" id="ARBA00049342"/>
    </source>
</evidence>
<dbReference type="InterPro" id="IPR036396">
    <property type="entry name" value="Cyt_P450_sf"/>
</dbReference>
<comment type="cofactor">
    <cofactor evidence="2 26">
        <name>heme</name>
        <dbReference type="ChEBI" id="CHEBI:30413"/>
    </cofactor>
</comment>
<keyword evidence="27" id="KW-0472">Membrane</keyword>
<keyword evidence="16" id="KW-0503">Monooxygenase</keyword>
<proteinExistence type="inferred from homology"/>
<comment type="catalytic activity">
    <reaction evidence="19">
        <text>2 oxidized [cytochrome P450] + NADPH = 2 reduced [cytochrome P450] + NADP(+) + H(+)</text>
        <dbReference type="Rhea" id="RHEA:24040"/>
        <dbReference type="Rhea" id="RHEA-COMP:14627"/>
        <dbReference type="Rhea" id="RHEA-COMP:14628"/>
        <dbReference type="ChEBI" id="CHEBI:15378"/>
        <dbReference type="ChEBI" id="CHEBI:55376"/>
        <dbReference type="ChEBI" id="CHEBI:57783"/>
        <dbReference type="ChEBI" id="CHEBI:58349"/>
        <dbReference type="ChEBI" id="CHEBI:60344"/>
        <dbReference type="EC" id="1.6.2.4"/>
    </reaction>
</comment>
<evidence type="ECO:0000256" key="22">
    <source>
        <dbReference type="ARBA" id="ARBA00051516"/>
    </source>
</evidence>
<dbReference type="InterPro" id="IPR039261">
    <property type="entry name" value="FNR_nucleotide-bd"/>
</dbReference>
<evidence type="ECO:0000256" key="16">
    <source>
        <dbReference type="ARBA" id="ARBA00023033"/>
    </source>
</evidence>
<dbReference type="PROSITE" id="PS00086">
    <property type="entry name" value="CYTOCHROME_P450"/>
    <property type="match status" value="1"/>
</dbReference>
<dbReference type="Gene3D" id="2.40.30.10">
    <property type="entry name" value="Translation factors"/>
    <property type="match status" value="1"/>
</dbReference>
<comment type="catalytic activity">
    <reaction evidence="18">
        <text>an organic molecule + reduced [NADPH--hemoprotein reductase] + O2 = an alcohol + oxidized [NADPH--hemoprotein reductase] + H2O + H(+)</text>
        <dbReference type="Rhea" id="RHEA:17149"/>
        <dbReference type="Rhea" id="RHEA-COMP:11964"/>
        <dbReference type="Rhea" id="RHEA-COMP:11965"/>
        <dbReference type="ChEBI" id="CHEBI:15377"/>
        <dbReference type="ChEBI" id="CHEBI:15378"/>
        <dbReference type="ChEBI" id="CHEBI:15379"/>
        <dbReference type="ChEBI" id="CHEBI:30879"/>
        <dbReference type="ChEBI" id="CHEBI:57618"/>
        <dbReference type="ChEBI" id="CHEBI:58210"/>
        <dbReference type="ChEBI" id="CHEBI:142491"/>
        <dbReference type="EC" id="1.14.14.1"/>
    </reaction>
</comment>
<keyword evidence="7 26" id="KW-0349">Heme</keyword>
<evidence type="ECO:0000256" key="20">
    <source>
        <dbReference type="ARBA" id="ARBA00050670"/>
    </source>
</evidence>
<comment type="similarity">
    <text evidence="4">In the N-terminal section; belongs to the cytochrome P450 family.</text>
</comment>
<evidence type="ECO:0000256" key="24">
    <source>
        <dbReference type="ARBA" id="ARBA00069187"/>
    </source>
</evidence>
<dbReference type="Pfam" id="PF00067">
    <property type="entry name" value="p450"/>
    <property type="match status" value="1"/>
</dbReference>
<dbReference type="SUPFAM" id="SSF52343">
    <property type="entry name" value="Ferredoxin reductase-like, C-terminal NADP-linked domain"/>
    <property type="match status" value="1"/>
</dbReference>
<evidence type="ECO:0000256" key="18">
    <source>
        <dbReference type="ARBA" id="ARBA00047827"/>
    </source>
</evidence>
<evidence type="ECO:0000256" key="1">
    <source>
        <dbReference type="ARBA" id="ARBA00001917"/>
    </source>
</evidence>
<dbReference type="CDD" id="cd06206">
    <property type="entry name" value="bifunctional_CYPOR"/>
    <property type="match status" value="1"/>
</dbReference>
<dbReference type="GO" id="GO:0005829">
    <property type="term" value="C:cytosol"/>
    <property type="evidence" value="ECO:0007669"/>
    <property type="project" value="TreeGrafter"/>
</dbReference>
<dbReference type="FunFam" id="1.10.630.10:FF:000040">
    <property type="entry name" value="Bifunctional cytochrome P450/NADPH--P450 reductase"/>
    <property type="match status" value="1"/>
</dbReference>
<evidence type="ECO:0000256" key="17">
    <source>
        <dbReference type="ARBA" id="ARBA00023797"/>
    </source>
</evidence>
<evidence type="ECO:0000256" key="15">
    <source>
        <dbReference type="ARBA" id="ARBA00023004"/>
    </source>
</evidence>
<dbReference type="Pfam" id="PF00258">
    <property type="entry name" value="Flavodoxin_1"/>
    <property type="match status" value="1"/>
</dbReference>
<dbReference type="Pfam" id="PF00175">
    <property type="entry name" value="NAD_binding_1"/>
    <property type="match status" value="1"/>
</dbReference>
<evidence type="ECO:0000259" key="28">
    <source>
        <dbReference type="PROSITE" id="PS50902"/>
    </source>
</evidence>
<feature type="non-terminal residue" evidence="30">
    <location>
        <position position="1114"/>
    </location>
</feature>
<dbReference type="Gene3D" id="3.40.50.80">
    <property type="entry name" value="Nucleotide-binding domain of ferredoxin-NADP reductase (FNR) module"/>
    <property type="match status" value="1"/>
</dbReference>
<comment type="catalytic activity">
    <reaction evidence="21">
        <text>dodecan-1-ol + reduced [NADPH--hemoprotein reductase] + O2 = 1,4-dodecanediol + oxidized [NADPH--hemoprotein reductase] + H2O + H(+)</text>
        <dbReference type="Rhea" id="RHEA:76763"/>
        <dbReference type="Rhea" id="RHEA-COMP:11964"/>
        <dbReference type="Rhea" id="RHEA-COMP:11965"/>
        <dbReference type="ChEBI" id="CHEBI:15377"/>
        <dbReference type="ChEBI" id="CHEBI:15378"/>
        <dbReference type="ChEBI" id="CHEBI:15379"/>
        <dbReference type="ChEBI" id="CHEBI:28878"/>
        <dbReference type="ChEBI" id="CHEBI:57618"/>
        <dbReference type="ChEBI" id="CHEBI:58210"/>
        <dbReference type="ChEBI" id="CHEBI:195422"/>
    </reaction>
    <physiologicalReaction direction="left-to-right" evidence="21">
        <dbReference type="Rhea" id="RHEA:76764"/>
    </physiologicalReaction>
</comment>
<dbReference type="SUPFAM" id="SSF52218">
    <property type="entry name" value="Flavoproteins"/>
    <property type="match status" value="1"/>
</dbReference>
<dbReference type="Proteomes" id="UP001149165">
    <property type="component" value="Unassembled WGS sequence"/>
</dbReference>
<evidence type="ECO:0000256" key="25">
    <source>
        <dbReference type="ARBA" id="ARBA00081991"/>
    </source>
</evidence>
<gene>
    <name evidence="30" type="ORF">N7456_010859</name>
</gene>
<dbReference type="AlphaFoldDB" id="A0A9W9ESM3"/>
<dbReference type="PROSITE" id="PS51384">
    <property type="entry name" value="FAD_FR"/>
    <property type="match status" value="1"/>
</dbReference>
<evidence type="ECO:0000313" key="31">
    <source>
        <dbReference type="Proteomes" id="UP001149165"/>
    </source>
</evidence>
<feature type="domain" description="FAD-binding FR-type" evidence="29">
    <location>
        <begin position="696"/>
        <end position="932"/>
    </location>
</feature>
<comment type="catalytic activity">
    <reaction evidence="20">
        <text>dodecan-1-ol + reduced [NADPH--hemoprotein reductase] + O2 = 1,5-dodecanediol + oxidized [NADPH--hemoprotein reductase] + H2O + H(+)</text>
        <dbReference type="Rhea" id="RHEA:76759"/>
        <dbReference type="Rhea" id="RHEA-COMP:11964"/>
        <dbReference type="Rhea" id="RHEA-COMP:11965"/>
        <dbReference type="ChEBI" id="CHEBI:15377"/>
        <dbReference type="ChEBI" id="CHEBI:15378"/>
        <dbReference type="ChEBI" id="CHEBI:15379"/>
        <dbReference type="ChEBI" id="CHEBI:28878"/>
        <dbReference type="ChEBI" id="CHEBI:57618"/>
        <dbReference type="ChEBI" id="CHEBI:58210"/>
        <dbReference type="ChEBI" id="CHEBI:195414"/>
    </reaction>
    <physiologicalReaction direction="left-to-right" evidence="20">
        <dbReference type="Rhea" id="RHEA:76760"/>
    </physiologicalReaction>
</comment>
<dbReference type="EC" id="1.14.14.1" evidence="5"/>
<comment type="cofactor">
    <cofactor evidence="3">
        <name>FAD</name>
        <dbReference type="ChEBI" id="CHEBI:57692"/>
    </cofactor>
</comment>
<dbReference type="OrthoDB" id="1470350at2759"/>
<keyword evidence="10 26" id="KW-0479">Metal-binding</keyword>
<dbReference type="GO" id="GO:0005506">
    <property type="term" value="F:iron ion binding"/>
    <property type="evidence" value="ECO:0007669"/>
    <property type="project" value="InterPro"/>
</dbReference>
<keyword evidence="27" id="KW-1133">Transmembrane helix</keyword>
<keyword evidence="27" id="KW-0812">Transmembrane</keyword>
<dbReference type="GO" id="GO:0070330">
    <property type="term" value="F:aromatase activity"/>
    <property type="evidence" value="ECO:0007669"/>
    <property type="project" value="InterPro"/>
</dbReference>
<dbReference type="SUPFAM" id="SSF48264">
    <property type="entry name" value="Cytochrome P450"/>
    <property type="match status" value="1"/>
</dbReference>
<dbReference type="InterPro" id="IPR002401">
    <property type="entry name" value="Cyt_P450_E_grp-I"/>
</dbReference>
<evidence type="ECO:0000256" key="7">
    <source>
        <dbReference type="ARBA" id="ARBA00022617"/>
    </source>
</evidence>
<sequence>ARETIEKNNQCTVMSDSHTPIPGPSGLPFIGNILDIDAKSPAKSLEHLADLYGPIYVLNTFGKRRIVVSSRDLVNEVCDEDRFTKTISDGLNEVRNGVQDGLFTAHHGEHNWQVAHRILVPAFGPLTIRDMFDDMYDIAAQLAMKWAREGSNVSIEAADDFTRLTLDSLALCTMGARFNSYYREKMHPFVYAMTGFLLGSGTRSVRPRLFNSLPTQVNGQYATDIEIMQQVAKDLVRERRASPSGQRDILNAMLNGRDPKSGEGMSDASIVNNMITFLIAGYETTSGALSFLMYFLLKTPHAYRKLQEEIDRVVGRNKKLTLEDLSNLPYLNACIRESLRLHPTAPAFSVGPHPEKNREDPVLIGNGKYKLEKDDSVVILLAKTMKDPAVWGSDAEEFKPERMLDEKFAKLPKNSWKPFGNGGRGCIGRPFAWQEMLIVMAVLMQNFNFSMVDPGYDIQIKQTLTIKPKDFFIRASLRGGLTATKLGKILNSDNVSNEAGSDVNEDNKIAQSVTTGGKPMTLYYGSNTGTCEALARRLAADAIQYGYSAEVKELDIAMQNLPRGRPVVIITASYEGKPPDNASHFHEWLLSLQEKELDGVSFGVFGCGHRDWHATFQRVPTTVDERLAEHGGIRLCKRGCADAATSDMYSDFDSWCKFLLWPAIFKEFGSTGLKESGRLNLDVKVTTGARASILGQQMEEGVVLESRHLTHPDVPLKQHIKFRLPEDMTYRCGDYLAILPTNPPDVVSRALRRFNLSSDALLEIQKPHGATLAPSIPLGVPVSASELLSSYVELSQPACKRDINVLAEFPSCNDQTREDLKKLAEHGDIQAERLSPLDLLIKYPSINLSIGEYIAMLPPMRVRQYSISSSPLLNPSECTISFSVVSNLLEINGGLTSERKHLGVASNYLSNLKAGDKVQIAVKRSHNGFNPPNNTDVPIIMACAGSGIAPFRGFIMDRAERIKGRQRADYATSKVRPGRAILYAGCRTQGYDDVYHDELAEWQDMGAVEVRWAYSRPAAPGSKGQYVQDRIWEDKEELMELFETGAVLLVCGSVAVGGGVRDAIKNVYLTERQSRIEKGIWTGEIYEREDADTVADEWLNGLRAKERFATDVFA</sequence>
<dbReference type="EMBL" id="JAPQKH010000007">
    <property type="protein sequence ID" value="KAJ5087243.1"/>
    <property type="molecule type" value="Genomic_DNA"/>
</dbReference>
<evidence type="ECO:0000256" key="4">
    <source>
        <dbReference type="ARBA" id="ARBA00010018"/>
    </source>
</evidence>
<dbReference type="Gene3D" id="1.20.990.10">
    <property type="entry name" value="NADPH-cytochrome p450 Reductase, Chain A, domain 3"/>
    <property type="match status" value="1"/>
</dbReference>
<comment type="caution">
    <text evidence="30">The sequence shown here is derived from an EMBL/GenBank/DDBJ whole genome shotgun (WGS) entry which is preliminary data.</text>
</comment>
<dbReference type="GO" id="GO:0043386">
    <property type="term" value="P:mycotoxin biosynthetic process"/>
    <property type="evidence" value="ECO:0007669"/>
    <property type="project" value="UniProtKB-ARBA"/>
</dbReference>
<dbReference type="InterPro" id="IPR003097">
    <property type="entry name" value="CysJ-like_FAD-binding"/>
</dbReference>
<dbReference type="GO" id="GO:0020037">
    <property type="term" value="F:heme binding"/>
    <property type="evidence" value="ECO:0007669"/>
    <property type="project" value="InterPro"/>
</dbReference>
<comment type="cofactor">
    <cofactor evidence="1">
        <name>FMN</name>
        <dbReference type="ChEBI" id="CHEBI:58210"/>
    </cofactor>
</comment>
<keyword evidence="12" id="KW-0521">NADP</keyword>
<evidence type="ECO:0000256" key="10">
    <source>
        <dbReference type="ARBA" id="ARBA00022723"/>
    </source>
</evidence>
<comment type="catalytic activity">
    <reaction evidence="23">
        <text>dodecan-1-ol + reduced [NADPH--hemoprotein reductase] + O2 = 1,6-dodecanediol + oxidized [NADPH--hemoprotein reductase] + H2O + H(+)</text>
        <dbReference type="Rhea" id="RHEA:76779"/>
        <dbReference type="Rhea" id="RHEA-COMP:11964"/>
        <dbReference type="Rhea" id="RHEA-COMP:11965"/>
        <dbReference type="ChEBI" id="CHEBI:15377"/>
        <dbReference type="ChEBI" id="CHEBI:15378"/>
        <dbReference type="ChEBI" id="CHEBI:15379"/>
        <dbReference type="ChEBI" id="CHEBI:28878"/>
        <dbReference type="ChEBI" id="CHEBI:57618"/>
        <dbReference type="ChEBI" id="CHEBI:58210"/>
        <dbReference type="ChEBI" id="CHEBI:195445"/>
    </reaction>
    <physiologicalReaction direction="left-to-right" evidence="23">
        <dbReference type="Rhea" id="RHEA:76780"/>
    </physiologicalReaction>
</comment>
<keyword evidence="11" id="KW-0274">FAD</keyword>
<dbReference type="InterPro" id="IPR023206">
    <property type="entry name" value="Bifunctional_P450_P450_red"/>
</dbReference>